<dbReference type="GO" id="GO:0000166">
    <property type="term" value="F:nucleotide binding"/>
    <property type="evidence" value="ECO:0007669"/>
    <property type="project" value="UniProtKB-KW"/>
</dbReference>
<dbReference type="GO" id="GO:0000049">
    <property type="term" value="F:tRNA binding"/>
    <property type="evidence" value="ECO:0007669"/>
    <property type="project" value="TreeGrafter"/>
</dbReference>
<dbReference type="RefSeq" id="WP_198826359.1">
    <property type="nucleotide sequence ID" value="NZ_CP066308.1"/>
</dbReference>
<evidence type="ECO:0000256" key="4">
    <source>
        <dbReference type="ARBA" id="ARBA00022695"/>
    </source>
</evidence>
<dbReference type="InterPro" id="IPR050264">
    <property type="entry name" value="Bact_CCA-adding_enz_type3_sf"/>
</dbReference>
<proteinExistence type="inferred from homology"/>
<dbReference type="EMBL" id="CP066308">
    <property type="protein sequence ID" value="QQE72726.1"/>
    <property type="molecule type" value="Genomic_DNA"/>
</dbReference>
<gene>
    <name evidence="13" type="ORF">JD108_12245</name>
    <name evidence="14" type="ORF">KDJ56_12190</name>
</gene>
<organism evidence="13 15">
    <name type="scientific">Brevibacillus composti</name>
    <dbReference type="NCBI Taxonomy" id="2796470"/>
    <lineage>
        <taxon>Bacteria</taxon>
        <taxon>Bacillati</taxon>
        <taxon>Bacillota</taxon>
        <taxon>Bacilli</taxon>
        <taxon>Bacillales</taxon>
        <taxon>Paenibacillaceae</taxon>
        <taxon>Brevibacillus</taxon>
    </lineage>
</organism>
<dbReference type="GO" id="GO:0046872">
    <property type="term" value="F:metal ion binding"/>
    <property type="evidence" value="ECO:0007669"/>
    <property type="project" value="UniProtKB-KW"/>
</dbReference>
<dbReference type="AlphaFoldDB" id="A0A7T5EHI0"/>
<feature type="domain" description="CCA-adding enzyme C-terminal" evidence="12">
    <location>
        <begin position="244"/>
        <end position="398"/>
    </location>
</feature>
<dbReference type="InterPro" id="IPR043519">
    <property type="entry name" value="NT_sf"/>
</dbReference>
<keyword evidence="2 9" id="KW-0808">Transferase</keyword>
<accession>A0A7T5EHI0</accession>
<feature type="domain" description="Poly A polymerase head" evidence="10">
    <location>
        <begin position="20"/>
        <end position="140"/>
    </location>
</feature>
<evidence type="ECO:0000256" key="2">
    <source>
        <dbReference type="ARBA" id="ARBA00022679"/>
    </source>
</evidence>
<dbReference type="GO" id="GO:0004810">
    <property type="term" value="F:CCA tRNA nucleotidyltransferase activity"/>
    <property type="evidence" value="ECO:0007669"/>
    <property type="project" value="UniProtKB-EC"/>
</dbReference>
<dbReference type="Pfam" id="PF12627">
    <property type="entry name" value="PolyA_pol_RNAbd"/>
    <property type="match status" value="1"/>
</dbReference>
<dbReference type="InterPro" id="IPR002646">
    <property type="entry name" value="PolA_pol_head_dom"/>
</dbReference>
<keyword evidence="3" id="KW-0819">tRNA processing</keyword>
<keyword evidence="16" id="KW-1185">Reference proteome</keyword>
<sequence length="408" mass="46623">MAKKLAEEILKKLEASGYEAYFVGGCVRDWLLNRPVHDIDICTNAHPGDVMRLFPAHVPTGLKHGTVSVKSGGMLFEVTTYRTEGKYEDYRRPSEVSFVSELRLDLMRRDFTMNAMAMDLRGKLEDPFAGLDDLKQGWIRAVGVPAERFREDALRILRAARFAAQLQFQIEPDTLRAMEETASLLIHIAIERVREELHKIIDSPAPAVGVALLCQTAALKSWPLLDRLFSAGIPHAPRLPRLAELTQKWSLLLYGSGFGAEEARQVCQVLKLSKREKETICAFVECLTELRPHWDQPREIDWRSLLLQRGWAFCQKLDGILQACWHNSAAASDVTRSLRETYEQMQVKSIQELAISGRELSVLLDKKPGQWIQHILQHLWQQTAFHRLPNTPEALLEEARKEVVRYEH</sequence>
<dbReference type="Pfam" id="PF01743">
    <property type="entry name" value="PolyA_pol"/>
    <property type="match status" value="1"/>
</dbReference>
<evidence type="ECO:0000313" key="16">
    <source>
        <dbReference type="Proteomes" id="UP000677234"/>
    </source>
</evidence>
<dbReference type="InterPro" id="IPR032810">
    <property type="entry name" value="CCA-adding_enz_C"/>
</dbReference>
<comment type="similarity">
    <text evidence="9">Belongs to the tRNA nucleotidyltransferase/poly(A) polymerase family.</text>
</comment>
<reference evidence="13 15" key="1">
    <citation type="submission" date="2020-12" db="EMBL/GenBank/DDBJ databases">
        <title>strain FJAT-54423T represents a novel species of the genus Brevibacillus.</title>
        <authorList>
            <person name="Tang R."/>
        </authorList>
    </citation>
    <scope>NUCLEOTIDE SEQUENCE [LARGE SCALE GENOMIC DNA]</scope>
    <source>
        <strain evidence="13 15">FJAT-54423</strain>
    </source>
</reference>
<dbReference type="Proteomes" id="UP000595847">
    <property type="component" value="Chromosome"/>
</dbReference>
<keyword evidence="7" id="KW-0460">Magnesium</keyword>
<keyword evidence="4 13" id="KW-0548">Nucleotidyltransferase</keyword>
<dbReference type="InterPro" id="IPR032828">
    <property type="entry name" value="PolyA_RNA-bd"/>
</dbReference>
<dbReference type="SUPFAM" id="SSF81891">
    <property type="entry name" value="Poly A polymerase C-terminal region-like"/>
    <property type="match status" value="1"/>
</dbReference>
<evidence type="ECO:0000256" key="7">
    <source>
        <dbReference type="ARBA" id="ARBA00022842"/>
    </source>
</evidence>
<keyword evidence="8 9" id="KW-0694">RNA-binding</keyword>
<evidence type="ECO:0000256" key="1">
    <source>
        <dbReference type="ARBA" id="ARBA00001946"/>
    </source>
</evidence>
<keyword evidence="6" id="KW-0547">Nucleotide-binding</keyword>
<evidence type="ECO:0000259" key="11">
    <source>
        <dbReference type="Pfam" id="PF12627"/>
    </source>
</evidence>
<dbReference type="NCBIfam" id="NF009814">
    <property type="entry name" value="PRK13299.1"/>
    <property type="match status" value="1"/>
</dbReference>
<dbReference type="PANTHER" id="PTHR46173">
    <property type="entry name" value="CCA TRNA NUCLEOTIDYLTRANSFERASE 1, MITOCHONDRIAL"/>
    <property type="match status" value="1"/>
</dbReference>
<dbReference type="Pfam" id="PF13735">
    <property type="entry name" value="tRNA_NucTran2_2"/>
    <property type="match status" value="1"/>
</dbReference>
<dbReference type="EMBL" id="CP073708">
    <property type="protein sequence ID" value="QUO39804.1"/>
    <property type="molecule type" value="Genomic_DNA"/>
</dbReference>
<reference evidence="14" key="2">
    <citation type="submission" date="2021-04" db="EMBL/GenBank/DDBJ databases">
        <title>Brevibacillus composti FJAT-54423, complete genome.</title>
        <authorList>
            <person name="Tang R."/>
        </authorList>
    </citation>
    <scope>NUCLEOTIDE SEQUENCE</scope>
    <source>
        <strain evidence="14">FJAT-54424</strain>
    </source>
</reference>
<keyword evidence="5" id="KW-0479">Metal-binding</keyword>
<dbReference type="Gene3D" id="3.30.460.10">
    <property type="entry name" value="Beta Polymerase, domain 2"/>
    <property type="match status" value="1"/>
</dbReference>
<evidence type="ECO:0000256" key="6">
    <source>
        <dbReference type="ARBA" id="ARBA00022741"/>
    </source>
</evidence>
<name>A0A7T5EHI0_9BACL</name>
<dbReference type="GO" id="GO:0008033">
    <property type="term" value="P:tRNA processing"/>
    <property type="evidence" value="ECO:0007669"/>
    <property type="project" value="UniProtKB-KW"/>
</dbReference>
<evidence type="ECO:0000256" key="5">
    <source>
        <dbReference type="ARBA" id="ARBA00022723"/>
    </source>
</evidence>
<comment type="cofactor">
    <cofactor evidence="1">
        <name>Mg(2+)</name>
        <dbReference type="ChEBI" id="CHEBI:18420"/>
    </cofactor>
</comment>
<evidence type="ECO:0000313" key="14">
    <source>
        <dbReference type="EMBL" id="QUO39804.1"/>
    </source>
</evidence>
<dbReference type="Gene3D" id="1.10.246.80">
    <property type="match status" value="1"/>
</dbReference>
<dbReference type="EC" id="2.7.7.72" evidence="13"/>
<dbReference type="CDD" id="cd05398">
    <property type="entry name" value="NT_ClassII-CCAase"/>
    <property type="match status" value="1"/>
</dbReference>
<evidence type="ECO:0000256" key="8">
    <source>
        <dbReference type="ARBA" id="ARBA00022884"/>
    </source>
</evidence>
<feature type="domain" description="tRNA nucleotidyltransferase/poly(A) polymerase RNA and SrmB- binding" evidence="11">
    <location>
        <begin position="168"/>
        <end position="223"/>
    </location>
</feature>
<dbReference type="Proteomes" id="UP000677234">
    <property type="component" value="Chromosome"/>
</dbReference>
<evidence type="ECO:0000259" key="10">
    <source>
        <dbReference type="Pfam" id="PF01743"/>
    </source>
</evidence>
<evidence type="ECO:0000256" key="9">
    <source>
        <dbReference type="RuleBase" id="RU003953"/>
    </source>
</evidence>
<evidence type="ECO:0000259" key="12">
    <source>
        <dbReference type="Pfam" id="PF13735"/>
    </source>
</evidence>
<dbReference type="Gene3D" id="1.10.3090.10">
    <property type="entry name" value="cca-adding enzyme, domain 2"/>
    <property type="match status" value="1"/>
</dbReference>
<evidence type="ECO:0000313" key="13">
    <source>
        <dbReference type="EMBL" id="QQE72726.1"/>
    </source>
</evidence>
<evidence type="ECO:0000313" key="15">
    <source>
        <dbReference type="Proteomes" id="UP000595847"/>
    </source>
</evidence>
<dbReference type="PANTHER" id="PTHR46173:SF1">
    <property type="entry name" value="CCA TRNA NUCLEOTIDYLTRANSFERASE 1, MITOCHONDRIAL"/>
    <property type="match status" value="1"/>
</dbReference>
<evidence type="ECO:0000256" key="3">
    <source>
        <dbReference type="ARBA" id="ARBA00022694"/>
    </source>
</evidence>
<dbReference type="SUPFAM" id="SSF81301">
    <property type="entry name" value="Nucleotidyltransferase"/>
    <property type="match status" value="1"/>
</dbReference>
<protein>
    <submittedName>
        <fullName evidence="13">CCA tRNA nucleotidyltransferase</fullName>
        <ecNumber evidence="13">2.7.7.72</ecNumber>
    </submittedName>
</protein>
<dbReference type="KEGG" id="bcop:JD108_12245"/>